<dbReference type="STRING" id="1447872.A0A1J9PGD0"/>
<keyword evidence="3" id="KW-1185">Reference proteome</keyword>
<comment type="caution">
    <text evidence="2">The sequence shown here is derived from an EMBL/GenBank/DDBJ whole genome shotgun (WGS) entry which is preliminary data.</text>
</comment>
<evidence type="ECO:0000313" key="3">
    <source>
        <dbReference type="Proteomes" id="UP000182235"/>
    </source>
</evidence>
<dbReference type="VEuPathDB" id="FungiDB:AJ78_04745"/>
<proteinExistence type="predicted"/>
<feature type="region of interest" description="Disordered" evidence="1">
    <location>
        <begin position="1"/>
        <end position="20"/>
    </location>
</feature>
<sequence>MDKQFTWRPAHGSTDSPAHNISTNCEDVVSDLQELADLLSSRNMRLTYENWCWSTYVPHGKLHETSPMKSTDQISACVSTPSRPPAVSGRIEKVGGVVNINEAQLNERFKQGLDELAKTVPAV</sequence>
<accession>A0A1J9PGD0</accession>
<dbReference type="AlphaFoldDB" id="A0A1J9PGD0"/>
<evidence type="ECO:0000256" key="1">
    <source>
        <dbReference type="SAM" id="MobiDB-lite"/>
    </source>
</evidence>
<name>A0A1J9PGD0_9EURO</name>
<organism evidence="2 3">
    <name type="scientific">Emergomyces pasteurianus Ep9510</name>
    <dbReference type="NCBI Taxonomy" id="1447872"/>
    <lineage>
        <taxon>Eukaryota</taxon>
        <taxon>Fungi</taxon>
        <taxon>Dikarya</taxon>
        <taxon>Ascomycota</taxon>
        <taxon>Pezizomycotina</taxon>
        <taxon>Eurotiomycetes</taxon>
        <taxon>Eurotiomycetidae</taxon>
        <taxon>Onygenales</taxon>
        <taxon>Ajellomycetaceae</taxon>
        <taxon>Emergomyces</taxon>
    </lineage>
</organism>
<protein>
    <submittedName>
        <fullName evidence="2">Uncharacterized protein</fullName>
    </submittedName>
</protein>
<reference evidence="2 3" key="1">
    <citation type="submission" date="2015-07" db="EMBL/GenBank/DDBJ databases">
        <title>Emmonsia species relationships and genome sequence.</title>
        <authorList>
            <consortium name="The Broad Institute Genomics Platform"/>
            <person name="Cuomo C.A."/>
            <person name="Munoz J.F."/>
            <person name="Imamovic A."/>
            <person name="Priest M.E."/>
            <person name="Young S."/>
            <person name="Clay O.K."/>
            <person name="McEwen J.G."/>
        </authorList>
    </citation>
    <scope>NUCLEOTIDE SEQUENCE [LARGE SCALE GENOMIC DNA]</scope>
    <source>
        <strain evidence="2 3">UAMH 9510</strain>
    </source>
</reference>
<evidence type="ECO:0000313" key="2">
    <source>
        <dbReference type="EMBL" id="OJD14962.1"/>
    </source>
</evidence>
<dbReference type="OrthoDB" id="5360893at2759"/>
<dbReference type="EMBL" id="LGRN01000185">
    <property type="protein sequence ID" value="OJD14962.1"/>
    <property type="molecule type" value="Genomic_DNA"/>
</dbReference>
<gene>
    <name evidence="2" type="ORF">AJ78_04745</name>
</gene>
<dbReference type="Proteomes" id="UP000182235">
    <property type="component" value="Unassembled WGS sequence"/>
</dbReference>